<sequence>MAARAKGLAAVHGVPELRELVVKPCVLLYAHSADRVVLLALKHERQLVFDRP</sequence>
<evidence type="ECO:0000313" key="2">
    <source>
        <dbReference type="Proteomes" id="UP000037660"/>
    </source>
</evidence>
<accession>A0A0K8NWR0</accession>
<reference evidence="2" key="1">
    <citation type="submission" date="2015-07" db="EMBL/GenBank/DDBJ databases">
        <title>Discovery of a poly(ethylene terephthalate assimilation.</title>
        <authorList>
            <person name="Yoshida S."/>
            <person name="Hiraga K."/>
            <person name="Takehana T."/>
            <person name="Taniguchi I."/>
            <person name="Yamaji H."/>
            <person name="Maeda Y."/>
            <person name="Toyohara K."/>
            <person name="Miyamoto K."/>
            <person name="Kimura Y."/>
            <person name="Oda K."/>
        </authorList>
    </citation>
    <scope>NUCLEOTIDE SEQUENCE [LARGE SCALE GENOMIC DNA]</scope>
    <source>
        <strain evidence="2">NBRC 110686 / TISTR 2288 / 201-F6</strain>
    </source>
</reference>
<dbReference type="Proteomes" id="UP000037660">
    <property type="component" value="Unassembled WGS sequence"/>
</dbReference>
<dbReference type="AlphaFoldDB" id="A0A0K8NWR0"/>
<protein>
    <submittedName>
        <fullName evidence="1">Uncharacterized protein</fullName>
    </submittedName>
</protein>
<dbReference type="STRING" id="1547922.ISF6_5422"/>
<dbReference type="OrthoDB" id="5405593at2"/>
<dbReference type="RefSeq" id="WP_157548639.1">
    <property type="nucleotide sequence ID" value="NZ_BBYR01000009.1"/>
</dbReference>
<dbReference type="EMBL" id="BBYR01000009">
    <property type="protein sequence ID" value="GAP34714.1"/>
    <property type="molecule type" value="Genomic_DNA"/>
</dbReference>
<reference evidence="1 2" key="2">
    <citation type="journal article" date="2016" name="Science">
        <title>A bacterium that degrades and assimilates poly(ethylene terephthalate).</title>
        <authorList>
            <person name="Yoshida S."/>
            <person name="Hiraga K."/>
            <person name="Takehana T."/>
            <person name="Taniguchi I."/>
            <person name="Yamaji H."/>
            <person name="Maeda Y."/>
            <person name="Toyohara K."/>
            <person name="Miyamoto K."/>
            <person name="Kimura Y."/>
            <person name="Oda K."/>
        </authorList>
    </citation>
    <scope>NUCLEOTIDE SEQUENCE [LARGE SCALE GENOMIC DNA]</scope>
    <source>
        <strain evidence="2">NBRC 110686 / TISTR 2288 / 201-F6</strain>
    </source>
</reference>
<evidence type="ECO:0000313" key="1">
    <source>
        <dbReference type="EMBL" id="GAP34714.1"/>
    </source>
</evidence>
<gene>
    <name evidence="1" type="ORF">ISF6_5422</name>
</gene>
<proteinExistence type="predicted"/>
<name>A0A0K8NWR0_PISS1</name>
<organism evidence="1 2">
    <name type="scientific">Piscinibacter sakaiensis</name>
    <name type="common">Ideonella sakaiensis</name>
    <dbReference type="NCBI Taxonomy" id="1547922"/>
    <lineage>
        <taxon>Bacteria</taxon>
        <taxon>Pseudomonadati</taxon>
        <taxon>Pseudomonadota</taxon>
        <taxon>Betaproteobacteria</taxon>
        <taxon>Burkholderiales</taxon>
        <taxon>Sphaerotilaceae</taxon>
        <taxon>Piscinibacter</taxon>
    </lineage>
</organism>
<keyword evidence="2" id="KW-1185">Reference proteome</keyword>
<comment type="caution">
    <text evidence="1">The sequence shown here is derived from an EMBL/GenBank/DDBJ whole genome shotgun (WGS) entry which is preliminary data.</text>
</comment>